<reference evidence="1 2" key="1">
    <citation type="journal article" date="2021" name="Nat. Commun.">
        <title>Genetic determinants of endophytism in the Arabidopsis root mycobiome.</title>
        <authorList>
            <person name="Mesny F."/>
            <person name="Miyauchi S."/>
            <person name="Thiergart T."/>
            <person name="Pickel B."/>
            <person name="Atanasova L."/>
            <person name="Karlsson M."/>
            <person name="Huettel B."/>
            <person name="Barry K.W."/>
            <person name="Haridas S."/>
            <person name="Chen C."/>
            <person name="Bauer D."/>
            <person name="Andreopoulos W."/>
            <person name="Pangilinan J."/>
            <person name="LaButti K."/>
            <person name="Riley R."/>
            <person name="Lipzen A."/>
            <person name="Clum A."/>
            <person name="Drula E."/>
            <person name="Henrissat B."/>
            <person name="Kohler A."/>
            <person name="Grigoriev I.V."/>
            <person name="Martin F.M."/>
            <person name="Hacquard S."/>
        </authorList>
    </citation>
    <scope>NUCLEOTIDE SEQUENCE [LARGE SCALE GENOMIC DNA]</scope>
    <source>
        <strain evidence="1 2">MPI-SDFR-AT-0080</strain>
    </source>
</reference>
<evidence type="ECO:0000313" key="2">
    <source>
        <dbReference type="Proteomes" id="UP000774617"/>
    </source>
</evidence>
<evidence type="ECO:0000313" key="1">
    <source>
        <dbReference type="EMBL" id="KAH7060710.1"/>
    </source>
</evidence>
<gene>
    <name evidence="1" type="ORF">B0J12DRAFT_770030</name>
</gene>
<name>A0ABQ8GMS4_9PEZI</name>
<keyword evidence="2" id="KW-1185">Reference proteome</keyword>
<protein>
    <submittedName>
        <fullName evidence="1">Uncharacterized protein</fullName>
    </submittedName>
</protein>
<dbReference type="EMBL" id="JAGTJR010000005">
    <property type="protein sequence ID" value="KAH7060710.1"/>
    <property type="molecule type" value="Genomic_DNA"/>
</dbReference>
<dbReference type="Proteomes" id="UP000774617">
    <property type="component" value="Unassembled WGS sequence"/>
</dbReference>
<sequence length="208" mass="22967">MPTNFDDGTGFLFHRSEWTDWGTLQHEAALGCCVGWREWVVAFSAVWEAPFFAYDCRRAGEAAVGVVGFDKLLEWRGWEGEGGEVRGGREGEWGAQSVGGPELVFQDGKDRMEGWEQSRSSSGYAASLSEEVDYDAPAVEDDMLGLRTVEAAGARSGFDDRSAMVLQPHTWEQDDSGSLTVVIYLAALVLYGTWVSMSRQVNELHGLR</sequence>
<comment type="caution">
    <text evidence="1">The sequence shown here is derived from an EMBL/GenBank/DDBJ whole genome shotgun (WGS) entry which is preliminary data.</text>
</comment>
<proteinExistence type="predicted"/>
<organism evidence="1 2">
    <name type="scientific">Macrophomina phaseolina</name>
    <dbReference type="NCBI Taxonomy" id="35725"/>
    <lineage>
        <taxon>Eukaryota</taxon>
        <taxon>Fungi</taxon>
        <taxon>Dikarya</taxon>
        <taxon>Ascomycota</taxon>
        <taxon>Pezizomycotina</taxon>
        <taxon>Dothideomycetes</taxon>
        <taxon>Dothideomycetes incertae sedis</taxon>
        <taxon>Botryosphaeriales</taxon>
        <taxon>Botryosphaeriaceae</taxon>
        <taxon>Macrophomina</taxon>
    </lineage>
</organism>
<accession>A0ABQ8GMS4</accession>